<keyword evidence="3" id="KW-1185">Reference proteome</keyword>
<proteinExistence type="predicted"/>
<dbReference type="KEGG" id="njp:NEJAP_3102"/>
<gene>
    <name evidence="2" type="ORF">NEJAP_3102</name>
</gene>
<feature type="transmembrane region" description="Helical" evidence="1">
    <location>
        <begin position="7"/>
        <end position="27"/>
    </location>
</feature>
<organism evidence="2 3">
    <name type="scientific">Neptunomonas japonica JAMM 1380</name>
    <dbReference type="NCBI Taxonomy" id="1441457"/>
    <lineage>
        <taxon>Bacteria</taxon>
        <taxon>Pseudomonadati</taxon>
        <taxon>Pseudomonadota</taxon>
        <taxon>Gammaproteobacteria</taxon>
        <taxon>Oceanospirillales</taxon>
        <taxon>Oceanospirillaceae</taxon>
        <taxon>Neptunomonas</taxon>
    </lineage>
</organism>
<accession>A0A7R6PV14</accession>
<dbReference type="Proteomes" id="UP000595332">
    <property type="component" value="Chromosome"/>
</dbReference>
<keyword evidence="1" id="KW-0812">Transmembrane</keyword>
<sequence length="232" mass="26401">MAFKKRFWITLSSLIILPAIVIIMGIYQFNYSNADIYIELADGEIVQYDKLMREAETKGYSKVMLSLFSIRTLEDFTIFLPEQNSTPISVALREIKKQEMQRWATGQYSIGEEYGSISLNFDTIRTINAETKDKQIIFAAPFSVSNQGSGVFFYLGLFLQDTQKNTIKHIDSTFIGDRIKIISIEPNNQGRFIAINYTERATDSETKQATALPLTVEFSLNTEPVSFSPKPK</sequence>
<protein>
    <submittedName>
        <fullName evidence="2">Uncharacterized protein</fullName>
    </submittedName>
</protein>
<name>A0A7R6PV14_9GAMM</name>
<keyword evidence="1" id="KW-0472">Membrane</keyword>
<evidence type="ECO:0000313" key="3">
    <source>
        <dbReference type="Proteomes" id="UP000595332"/>
    </source>
</evidence>
<evidence type="ECO:0000256" key="1">
    <source>
        <dbReference type="SAM" id="Phobius"/>
    </source>
</evidence>
<evidence type="ECO:0000313" key="2">
    <source>
        <dbReference type="EMBL" id="BBB31040.1"/>
    </source>
</evidence>
<keyword evidence="1" id="KW-1133">Transmembrane helix</keyword>
<dbReference type="AlphaFoldDB" id="A0A7R6PV14"/>
<reference evidence="2 3" key="1">
    <citation type="journal article" date="2008" name="Int. J. Syst. Evol. Microbiol.">
        <title>Neptunomonas japonica sp. nov., an Osedax japonicus symbiont-like bacterium isolated from sediment adjacent to sperm whale carcasses off Kagoshima, Japan.</title>
        <authorList>
            <person name="Miyazaki M."/>
            <person name="Nogi Y."/>
            <person name="Fujiwara Y."/>
            <person name="Kawato M."/>
            <person name="Kubokawa K."/>
            <person name="Horikoshi K."/>
        </authorList>
    </citation>
    <scope>NUCLEOTIDE SEQUENCE [LARGE SCALE GENOMIC DNA]</scope>
    <source>
        <strain evidence="2 3">JAMM 1380</strain>
    </source>
</reference>
<dbReference type="EMBL" id="AP014546">
    <property type="protein sequence ID" value="BBB31040.1"/>
    <property type="molecule type" value="Genomic_DNA"/>
</dbReference>
<dbReference type="RefSeq" id="WP_201348174.1">
    <property type="nucleotide sequence ID" value="NZ_AP014546.1"/>
</dbReference>